<reference evidence="1" key="1">
    <citation type="submission" date="2022-10" db="EMBL/GenBank/DDBJ databases">
        <title>Genome sequences of endogenous nimaviruses in decapod crustaceans.</title>
        <authorList>
            <person name="Kawato S."/>
            <person name="Nozaki R."/>
            <person name="Kondo H."/>
            <person name="Hirono I."/>
        </authorList>
    </citation>
    <scope>NUCLEOTIDE SEQUENCE</scope>
    <source>
        <strain evidence="1">Fukuoka2019</strain>
    </source>
</reference>
<organism evidence="1">
    <name type="scientific">Sicyonia whispovirus</name>
    <dbReference type="NCBI Taxonomy" id="2984283"/>
    <lineage>
        <taxon>Viruses</taxon>
        <taxon>Viruses incertae sedis</taxon>
        <taxon>Naldaviricetes</taxon>
        <taxon>Nimaviridae</taxon>
        <taxon>Whispovirus</taxon>
    </lineage>
</organism>
<sequence length="471" mass="53133">MTCTQNTRAEAPSAFVRILYSPEAEPALANSAGYRVLESILDPETGWPEAVLMMSSPEAAAEILRLGRREEELCRTPFRAERLDAQEAMRGRRAVPVRMDMSGADMQRRVEKAVALSRGRRAMYFEGPSLMKGYRRTRDPSKEPFPITGFLTEAEFRRITVALRKPGRRWIFYVLAQGSSPWSKEIFDVPVAPAFLVSRRGAAAPNLCFRDAIYRTKSDSGLGAPRSASNAVIVSTRGVSLSHFELPRHLASEELCRYSVLEEDSPDGAAPWSLCKVCQDPESCPQPPWLGGGPGVSRSSTRVLFVFFNRVPASELTEFNAGRFLVENTPAAAIRRAFRGRSFPVRLLMQGERQEAIERQLSGRDKRVFFDRPDFSYGYARFTDPSDALRVGRGAVFVSERRYRRVVRDVRRPSRRWCYLYRCPDNGRIRCRGETFSTPVTASFLVQSRFALRRSLCFGRLPECLRGVGAV</sequence>
<dbReference type="EMBL" id="LC738881">
    <property type="protein sequence ID" value="BDT63159.1"/>
    <property type="molecule type" value="Genomic_DNA"/>
</dbReference>
<proteinExistence type="predicted"/>
<protein>
    <submittedName>
        <fullName evidence="1">Uncharacterized protein</fullName>
    </submittedName>
</protein>
<name>A0A9C7CG30_9VIRU</name>
<evidence type="ECO:0000313" key="1">
    <source>
        <dbReference type="EMBL" id="BDT63159.1"/>
    </source>
</evidence>
<accession>A0A9C7CG30</accession>